<gene>
    <name evidence="2" type="ORF">S06H3_54617</name>
</gene>
<evidence type="ECO:0000256" key="1">
    <source>
        <dbReference type="ARBA" id="ARBA00023125"/>
    </source>
</evidence>
<organism evidence="2">
    <name type="scientific">marine sediment metagenome</name>
    <dbReference type="NCBI Taxonomy" id="412755"/>
    <lineage>
        <taxon>unclassified sequences</taxon>
        <taxon>metagenomes</taxon>
        <taxon>ecological metagenomes</taxon>
    </lineage>
</organism>
<dbReference type="Gene3D" id="1.10.150.130">
    <property type="match status" value="1"/>
</dbReference>
<accession>X1P8T4</accession>
<dbReference type="GO" id="GO:0003677">
    <property type="term" value="F:DNA binding"/>
    <property type="evidence" value="ECO:0007669"/>
    <property type="project" value="UniProtKB-KW"/>
</dbReference>
<comment type="caution">
    <text evidence="2">The sequence shown here is derived from an EMBL/GenBank/DDBJ whole genome shotgun (WGS) entry which is preliminary data.</text>
</comment>
<evidence type="ECO:0000313" key="2">
    <source>
        <dbReference type="EMBL" id="GAI52258.1"/>
    </source>
</evidence>
<keyword evidence="1" id="KW-0238">DNA-binding</keyword>
<protein>
    <recommendedName>
        <fullName evidence="3">Core-binding (CB) domain-containing protein</fullName>
    </recommendedName>
</protein>
<name>X1P8T4_9ZZZZ</name>
<reference evidence="2" key="1">
    <citation type="journal article" date="2014" name="Front. Microbiol.">
        <title>High frequency of phylogenetically diverse reductive dehalogenase-homologous genes in deep subseafloor sedimentary metagenomes.</title>
        <authorList>
            <person name="Kawai M."/>
            <person name="Futagami T."/>
            <person name="Toyoda A."/>
            <person name="Takaki Y."/>
            <person name="Nishi S."/>
            <person name="Hori S."/>
            <person name="Arai W."/>
            <person name="Tsubouchi T."/>
            <person name="Morono Y."/>
            <person name="Uchiyama I."/>
            <person name="Ito T."/>
            <person name="Fujiyama A."/>
            <person name="Inagaki F."/>
            <person name="Takami H."/>
        </authorList>
    </citation>
    <scope>NUCLEOTIDE SEQUENCE</scope>
    <source>
        <strain evidence="2">Expedition CK06-06</strain>
    </source>
</reference>
<dbReference type="AlphaFoldDB" id="X1P8T4"/>
<evidence type="ECO:0008006" key="3">
    <source>
        <dbReference type="Google" id="ProtNLM"/>
    </source>
</evidence>
<feature type="non-terminal residue" evidence="2">
    <location>
        <position position="139"/>
    </location>
</feature>
<proteinExistence type="predicted"/>
<dbReference type="EMBL" id="BARV01034955">
    <property type="protein sequence ID" value="GAI52258.1"/>
    <property type="molecule type" value="Genomic_DNA"/>
</dbReference>
<dbReference type="InterPro" id="IPR010998">
    <property type="entry name" value="Integrase_recombinase_N"/>
</dbReference>
<sequence length="139" mass="15895">MQNNLNTKIAEGNVSLRNIIEEDLIQRIKGLSSGELLGAYRSLSGLKTSSNNNLQISKKNNQLEKDIIREYSTHLRSQNKAYSTVKDYVNISVKFTSYVKQNRIKFESLAMSDVDEYLSLVRSRNISNNTYAKLINCIR</sequence>